<evidence type="ECO:0000256" key="1">
    <source>
        <dbReference type="ARBA" id="ARBA00007789"/>
    </source>
</evidence>
<dbReference type="SUPFAM" id="SSF51679">
    <property type="entry name" value="Bacterial luciferase-like"/>
    <property type="match status" value="1"/>
</dbReference>
<comment type="caution">
    <text evidence="4">The sequence shown here is derived from an EMBL/GenBank/DDBJ whole genome shotgun (WGS) entry which is preliminary data.</text>
</comment>
<dbReference type="InterPro" id="IPR036661">
    <property type="entry name" value="Luciferase-like_sf"/>
</dbReference>
<dbReference type="PANTHER" id="PTHR30137:SF6">
    <property type="entry name" value="LUCIFERASE-LIKE MONOOXYGENASE"/>
    <property type="match status" value="1"/>
</dbReference>
<evidence type="ECO:0000313" key="4">
    <source>
        <dbReference type="EMBL" id="MBS3652273.1"/>
    </source>
</evidence>
<feature type="domain" description="Luciferase-like" evidence="3">
    <location>
        <begin position="27"/>
        <end position="325"/>
    </location>
</feature>
<dbReference type="Proteomes" id="UP000680348">
    <property type="component" value="Unassembled WGS sequence"/>
</dbReference>
<protein>
    <recommendedName>
        <fullName evidence="2">Luciferase-like monooxygenase</fullName>
    </recommendedName>
</protein>
<dbReference type="FunFam" id="3.20.20.30:FF:000002">
    <property type="entry name" value="LLM class flavin-dependent oxidoreductase"/>
    <property type="match status" value="1"/>
</dbReference>
<name>A0A942E358_9HYPH</name>
<gene>
    <name evidence="4" type="ORF">KEU06_27140</name>
</gene>
<dbReference type="InterPro" id="IPR011251">
    <property type="entry name" value="Luciferase-like_dom"/>
</dbReference>
<dbReference type="InterPro" id="IPR019949">
    <property type="entry name" value="CmoO-like"/>
</dbReference>
<dbReference type="GO" id="GO:0016705">
    <property type="term" value="F:oxidoreductase activity, acting on paired donors, with incorporation or reduction of molecular oxygen"/>
    <property type="evidence" value="ECO:0007669"/>
    <property type="project" value="InterPro"/>
</dbReference>
<evidence type="ECO:0000259" key="3">
    <source>
        <dbReference type="Pfam" id="PF00296"/>
    </source>
</evidence>
<dbReference type="InterPro" id="IPR050766">
    <property type="entry name" value="Bact_Lucif_Oxidored"/>
</dbReference>
<organism evidence="4 5">
    <name type="scientific">Pseudaminobacter soli</name>
    <name type="common">ex Zhang et al. 2022</name>
    <dbReference type="NCBI Taxonomy" id="2831468"/>
    <lineage>
        <taxon>Bacteria</taxon>
        <taxon>Pseudomonadati</taxon>
        <taxon>Pseudomonadota</taxon>
        <taxon>Alphaproteobacteria</taxon>
        <taxon>Hyphomicrobiales</taxon>
        <taxon>Phyllobacteriaceae</taxon>
        <taxon>Pseudaminobacter</taxon>
    </lineage>
</organism>
<dbReference type="GO" id="GO:0005829">
    <property type="term" value="C:cytosol"/>
    <property type="evidence" value="ECO:0007669"/>
    <property type="project" value="TreeGrafter"/>
</dbReference>
<reference evidence="4" key="1">
    <citation type="submission" date="2021-04" db="EMBL/GenBank/DDBJ databases">
        <title>Pseudaminobacter soli sp. nov., isolated from paddy soil contaminated by heavy metals.</title>
        <authorList>
            <person name="Zhang K."/>
        </authorList>
    </citation>
    <scope>NUCLEOTIDE SEQUENCE</scope>
    <source>
        <strain evidence="4">19-2017</strain>
    </source>
</reference>
<dbReference type="PANTHER" id="PTHR30137">
    <property type="entry name" value="LUCIFERASE-LIKE MONOOXYGENASE"/>
    <property type="match status" value="1"/>
</dbReference>
<evidence type="ECO:0000256" key="2">
    <source>
        <dbReference type="ARBA" id="ARBA00074555"/>
    </source>
</evidence>
<proteinExistence type="predicted"/>
<comment type="similarity">
    <text evidence="1">To bacterial alkanal monooxygenase alpha and beta chains.</text>
</comment>
<evidence type="ECO:0000313" key="5">
    <source>
        <dbReference type="Proteomes" id="UP000680348"/>
    </source>
</evidence>
<dbReference type="Pfam" id="PF00296">
    <property type="entry name" value="Bac_luciferase"/>
    <property type="match status" value="1"/>
</dbReference>
<dbReference type="RefSeq" id="WP_188257824.1">
    <property type="nucleotide sequence ID" value="NZ_JABVCF010000022.1"/>
</dbReference>
<sequence>MSSRIFGMRAGNAPVPISILDFAMAGRGSMAREALNASIELAKLVDRRGFSRYWVAEHHSMPGVTTSSPPLLLARLVGETKRIRLGAGDMMLPNFPPLVVAEQFGLLASMAPGRIDLGIGRAPGTDMTTAVALRRGQIGTEDFPAQLMELLAFLDADFPAGNPYGGRVNAVPGPWQDRENGIPRSFERPPVWLLGSSGYSAQLAAHLGFPFAFAAHLADENLEIALDLYRSSFRPSAILDRPYVIVSSGVMAADDEHEARRQSWAYSHAMMRMSQGKSFVVPTPEEAEIYPYTSRERQIIGMWDAKTMVGTGEQVVEKLNARQKLTDADEMMILNLGHTPSAIHRSTELIADIYCMPDREG</sequence>
<keyword evidence="5" id="KW-1185">Reference proteome</keyword>
<dbReference type="NCBIfam" id="TIGR03558">
    <property type="entry name" value="oxido_grp_1"/>
    <property type="match status" value="1"/>
</dbReference>
<accession>A0A942E358</accession>
<dbReference type="Gene3D" id="3.20.20.30">
    <property type="entry name" value="Luciferase-like domain"/>
    <property type="match status" value="1"/>
</dbReference>
<dbReference type="AlphaFoldDB" id="A0A942E358"/>
<dbReference type="EMBL" id="JAGWCR010000022">
    <property type="protein sequence ID" value="MBS3652273.1"/>
    <property type="molecule type" value="Genomic_DNA"/>
</dbReference>